<reference evidence="2" key="3">
    <citation type="submission" date="2018-08" db="EMBL/GenBank/DDBJ databases">
        <title>Leveraging single-cell genomics to expand the Fungal Tree of Life.</title>
        <authorList>
            <consortium name="DOE Joint Genome Institute"/>
            <person name="Ahrendt S.R."/>
            <person name="Quandt C.A."/>
            <person name="Ciobanu D."/>
            <person name="Clum A."/>
            <person name="Salamov A."/>
            <person name="Andreopoulos B."/>
            <person name="Cheng J.-F."/>
            <person name="Woyke T."/>
            <person name="Pelin A."/>
            <person name="Henrissat B."/>
            <person name="Reynolds N."/>
            <person name="Benny G.L."/>
            <person name="Smith M.E."/>
            <person name="James T.Y."/>
            <person name="Grigoriev I.V."/>
        </authorList>
    </citation>
    <scope>NUCLEOTIDE SEQUENCE</scope>
    <source>
        <strain evidence="2">CSF55</strain>
    </source>
</reference>
<organism evidence="1 3">
    <name type="scientific">Rozella allomycis (strain CSF55)</name>
    <dbReference type="NCBI Taxonomy" id="988480"/>
    <lineage>
        <taxon>Eukaryota</taxon>
        <taxon>Fungi</taxon>
        <taxon>Fungi incertae sedis</taxon>
        <taxon>Cryptomycota</taxon>
        <taxon>Cryptomycota incertae sedis</taxon>
        <taxon>Rozella</taxon>
    </lineage>
</organism>
<name>A0A075AR35_ROZAC</name>
<evidence type="ECO:0000313" key="1">
    <source>
        <dbReference type="EMBL" id="EPZ32605.1"/>
    </source>
</evidence>
<dbReference type="OrthoDB" id="270651at2759"/>
<evidence type="ECO:0000313" key="2">
    <source>
        <dbReference type="EMBL" id="RKP20363.1"/>
    </source>
</evidence>
<evidence type="ECO:0000313" key="4">
    <source>
        <dbReference type="Proteomes" id="UP000281549"/>
    </source>
</evidence>
<sequence>MFMRNNFVIFNSYKIIKENSEHVSPMCLRLKKHEILWKSIIEKYPSFPIADQTVLKYLQGEHSNAELLFALSETRNVTLSENEYFDSIKSFGKRLVLFKGINLQEKDPRDLGSLCRTSVALGFDGIIWQLPFSINFLDSETLTDFVFPLNFRCIKGSSGALMRIPLLLIGNDVNIEHSLRMKGWKVLESRNPFTCIPEKGRHKTVVSIGEYGDKSEEILFNIHQTGFLNKVSMNI</sequence>
<reference evidence="4" key="2">
    <citation type="journal article" date="2018" name="Nat. Microbiol.">
        <title>Leveraging single-cell genomics to expand the fungal tree of life.</title>
        <authorList>
            <person name="Ahrendt S.R."/>
            <person name="Quandt C.A."/>
            <person name="Ciobanu D."/>
            <person name="Clum A."/>
            <person name="Salamov A."/>
            <person name="Andreopoulos B."/>
            <person name="Cheng J.F."/>
            <person name="Woyke T."/>
            <person name="Pelin A."/>
            <person name="Henrissat B."/>
            <person name="Reynolds N.K."/>
            <person name="Benny G.L."/>
            <person name="Smith M.E."/>
            <person name="James T.Y."/>
            <person name="Grigoriev I.V."/>
        </authorList>
    </citation>
    <scope>NUCLEOTIDE SEQUENCE [LARGE SCALE GENOMIC DNA]</scope>
    <source>
        <strain evidence="4">CSF55</strain>
    </source>
</reference>
<dbReference type="Proteomes" id="UP000030755">
    <property type="component" value="Unassembled WGS sequence"/>
</dbReference>
<accession>A0A075AR35</accession>
<dbReference type="EMBL" id="KE561132">
    <property type="protein sequence ID" value="EPZ32605.1"/>
    <property type="molecule type" value="Genomic_DNA"/>
</dbReference>
<proteinExistence type="predicted"/>
<evidence type="ECO:0000313" key="3">
    <source>
        <dbReference type="Proteomes" id="UP000030755"/>
    </source>
</evidence>
<reference evidence="1 3" key="1">
    <citation type="journal article" date="2013" name="Curr. Biol.">
        <title>Shared signatures of parasitism and phylogenomics unite Cryptomycota and microsporidia.</title>
        <authorList>
            <person name="James T.Y."/>
            <person name="Pelin A."/>
            <person name="Bonen L."/>
            <person name="Ahrendt S."/>
            <person name="Sain D."/>
            <person name="Corradi N."/>
            <person name="Stajich J.E."/>
        </authorList>
    </citation>
    <scope>NUCLEOTIDE SEQUENCE [LARGE SCALE GENOMIC DNA]</scope>
    <source>
        <strain evidence="1 3">CSF55</strain>
        <strain evidence="1 3">CSF55</strain>
    </source>
</reference>
<dbReference type="EMBL" id="ML005075">
    <property type="protein sequence ID" value="RKP20363.1"/>
    <property type="molecule type" value="Genomic_DNA"/>
</dbReference>
<protein>
    <submittedName>
        <fullName evidence="1">Uncharacterized protein</fullName>
    </submittedName>
</protein>
<dbReference type="HOGENOM" id="CLU_1180783_0_0_1"/>
<gene>
    <name evidence="1" type="ORF">O9G_004557</name>
    <name evidence="2" type="ORF">ROZALSC1DRAFT_28141</name>
</gene>
<dbReference type="Proteomes" id="UP000281549">
    <property type="component" value="Unassembled WGS sequence"/>
</dbReference>
<dbReference type="AlphaFoldDB" id="A0A075AR35"/>
<keyword evidence="3" id="KW-1185">Reference proteome</keyword>